<evidence type="ECO:0000256" key="2">
    <source>
        <dbReference type="ARBA" id="ARBA00023242"/>
    </source>
</evidence>
<dbReference type="GO" id="GO:0005634">
    <property type="term" value="C:nucleus"/>
    <property type="evidence" value="ECO:0007669"/>
    <property type="project" value="UniProtKB-SubCell"/>
</dbReference>
<dbReference type="EMBL" id="BNJQ01000011">
    <property type="protein sequence ID" value="GHP05801.1"/>
    <property type="molecule type" value="Genomic_DNA"/>
</dbReference>
<reference evidence="5" key="1">
    <citation type="submission" date="2020-10" db="EMBL/GenBank/DDBJ databases">
        <title>Unveiling of a novel bifunctional photoreceptor, Dualchrome1, isolated from a cosmopolitan green alga.</title>
        <authorList>
            <person name="Suzuki S."/>
            <person name="Kawachi M."/>
        </authorList>
    </citation>
    <scope>NUCLEOTIDE SEQUENCE</scope>
    <source>
        <strain evidence="5">NIES 2893</strain>
    </source>
</reference>
<feature type="compositionally biased region" description="Low complexity" evidence="3">
    <location>
        <begin position="386"/>
        <end position="396"/>
    </location>
</feature>
<protein>
    <recommendedName>
        <fullName evidence="4">C3HC-type domain-containing protein</fullName>
    </recommendedName>
</protein>
<comment type="subcellular location">
    <subcellularLocation>
        <location evidence="1">Nucleus</location>
    </subcellularLocation>
</comment>
<evidence type="ECO:0000256" key="3">
    <source>
        <dbReference type="SAM" id="MobiDB-lite"/>
    </source>
</evidence>
<dbReference type="PANTHER" id="PTHR15835">
    <property type="entry name" value="NUCLEAR-INTERACTING PARTNER OF ALK"/>
    <property type="match status" value="1"/>
</dbReference>
<feature type="region of interest" description="Disordered" evidence="3">
    <location>
        <begin position="272"/>
        <end position="314"/>
    </location>
</feature>
<dbReference type="InterPro" id="IPR012935">
    <property type="entry name" value="NuBaID_N"/>
</dbReference>
<comment type="caution">
    <text evidence="5">The sequence shown here is derived from an EMBL/GenBank/DDBJ whole genome shotgun (WGS) entry which is preliminary data.</text>
</comment>
<evidence type="ECO:0000313" key="5">
    <source>
        <dbReference type="EMBL" id="GHP05801.1"/>
    </source>
</evidence>
<dbReference type="Proteomes" id="UP000660262">
    <property type="component" value="Unassembled WGS sequence"/>
</dbReference>
<feature type="domain" description="C3HC-type" evidence="4">
    <location>
        <begin position="55"/>
        <end position="170"/>
    </location>
</feature>
<keyword evidence="2" id="KW-0539">Nucleus</keyword>
<dbReference type="PANTHER" id="PTHR15835:SF6">
    <property type="entry name" value="ZINC FINGER C3HC-TYPE PROTEIN 1"/>
    <property type="match status" value="1"/>
</dbReference>
<feature type="region of interest" description="Disordered" evidence="3">
    <location>
        <begin position="377"/>
        <end position="433"/>
    </location>
</feature>
<dbReference type="GO" id="GO:0008270">
    <property type="term" value="F:zinc ion binding"/>
    <property type="evidence" value="ECO:0007669"/>
    <property type="project" value="InterPro"/>
</dbReference>
<proteinExistence type="predicted"/>
<dbReference type="Pfam" id="PF07967">
    <property type="entry name" value="zf-C3HC"/>
    <property type="match status" value="1"/>
</dbReference>
<name>A0A830HJR0_9CHLO</name>
<gene>
    <name evidence="5" type="ORF">PPROV_000455000</name>
</gene>
<evidence type="ECO:0000256" key="1">
    <source>
        <dbReference type="ARBA" id="ARBA00004123"/>
    </source>
</evidence>
<keyword evidence="6" id="KW-1185">Reference proteome</keyword>
<sequence>MASQQTNTPNAPAARLRQALDGLVYMREDVMAPGVATTSSGPRQDALRTTHAARPWSRTDYLRRLGTFSPGTWFGTPRGVGVDPSSLAQRGWRLRAHGVIACEACGHQAALTLPAEWSFARRRAACADFAKSLDDAHEPGCAWKGSVCGEDVVAFPPSSAGARQEAFRQRLAPWNADGAPAVPSVDVPAALRCAGCSTDEDASNAMEKLATLGGAGGSNAAVLAACGWELADRPYRLKGSEAANAHVLHCSLCNATQPLWLFAKGGATPKLRHSVPTGTGGPRAAAAQVTSGDDVTDAEKQPAKQQKQQKQQKQRMRLAVAATVGSPLAGLSFGGVGGASLGAAARVRSMLNTTIAGGASPAASAFGGVTGASFGPDARSTTDAFPSTPTSISTPTDAEKGAGKRKRADDQLPLVESPPALRSPGGSAPEPASFHPVAAHREGCPWTRDGRDGGDGSFSRACGIRQTFAALSVGNAATAAMVMPEPASAPQSRHEALVKVRALLSPPSSKW</sequence>
<dbReference type="AlphaFoldDB" id="A0A830HJR0"/>
<evidence type="ECO:0000313" key="6">
    <source>
        <dbReference type="Proteomes" id="UP000660262"/>
    </source>
</evidence>
<organism evidence="5 6">
    <name type="scientific">Pycnococcus provasolii</name>
    <dbReference type="NCBI Taxonomy" id="41880"/>
    <lineage>
        <taxon>Eukaryota</taxon>
        <taxon>Viridiplantae</taxon>
        <taxon>Chlorophyta</taxon>
        <taxon>Pseudoscourfieldiophyceae</taxon>
        <taxon>Pseudoscourfieldiales</taxon>
        <taxon>Pycnococcaceae</taxon>
        <taxon>Pycnococcus</taxon>
    </lineage>
</organism>
<evidence type="ECO:0000259" key="4">
    <source>
        <dbReference type="Pfam" id="PF07967"/>
    </source>
</evidence>
<dbReference type="OrthoDB" id="515567at2759"/>
<accession>A0A830HJR0</accession>
<feature type="compositionally biased region" description="Basic and acidic residues" evidence="3">
    <location>
        <begin position="397"/>
        <end position="410"/>
    </location>
</feature>